<keyword evidence="2" id="KW-1003">Cell membrane</keyword>
<keyword evidence="3 6" id="KW-0812">Transmembrane</keyword>
<evidence type="ECO:0000259" key="8">
    <source>
        <dbReference type="Pfam" id="PF03772"/>
    </source>
</evidence>
<feature type="domain" description="DUF4131" evidence="9">
    <location>
        <begin position="18"/>
        <end position="172"/>
    </location>
</feature>
<feature type="transmembrane region" description="Helical" evidence="6">
    <location>
        <begin position="313"/>
        <end position="331"/>
    </location>
</feature>
<dbReference type="InterPro" id="IPR004477">
    <property type="entry name" value="ComEC_N"/>
</dbReference>
<feature type="transmembrane region" description="Helical" evidence="6">
    <location>
        <begin position="12"/>
        <end position="37"/>
    </location>
</feature>
<evidence type="ECO:0000256" key="4">
    <source>
        <dbReference type="ARBA" id="ARBA00022989"/>
    </source>
</evidence>
<dbReference type="Pfam" id="PF00753">
    <property type="entry name" value="Lactamase_B"/>
    <property type="match status" value="1"/>
</dbReference>
<keyword evidence="11" id="KW-1185">Reference proteome</keyword>
<dbReference type="Pfam" id="PF13567">
    <property type="entry name" value="DUF4131"/>
    <property type="match status" value="1"/>
</dbReference>
<reference evidence="10 11" key="1">
    <citation type="journal article" date="2023" name="Ecotoxicol. Environ. Saf.">
        <title>Mercury remediation potential of mercury-resistant strain Rheinheimera metallidurans sp. nov. isolated from a municipal waste dumping site.</title>
        <authorList>
            <person name="Yadav V."/>
            <person name="Manjhi A."/>
            <person name="Vadakedath N."/>
        </authorList>
    </citation>
    <scope>NUCLEOTIDE SEQUENCE [LARGE SCALE GENOMIC DNA]</scope>
    <source>
        <strain evidence="10 11">E-49</strain>
    </source>
</reference>
<dbReference type="InterPro" id="IPR004797">
    <property type="entry name" value="Competence_ComEC/Rec2"/>
</dbReference>
<evidence type="ECO:0000256" key="1">
    <source>
        <dbReference type="ARBA" id="ARBA00004651"/>
    </source>
</evidence>
<dbReference type="InterPro" id="IPR052159">
    <property type="entry name" value="Competence_DNA_uptake"/>
</dbReference>
<evidence type="ECO:0000256" key="5">
    <source>
        <dbReference type="ARBA" id="ARBA00023136"/>
    </source>
</evidence>
<comment type="caution">
    <text evidence="10">The sequence shown here is derived from an EMBL/GenBank/DDBJ whole genome shotgun (WGS) entry which is preliminary data.</text>
</comment>
<feature type="transmembrane region" description="Helical" evidence="6">
    <location>
        <begin position="482"/>
        <end position="499"/>
    </location>
</feature>
<dbReference type="RefSeq" id="WP_335736903.1">
    <property type="nucleotide sequence ID" value="NZ_JALAAR010000013.1"/>
</dbReference>
<dbReference type="InterPro" id="IPR035681">
    <property type="entry name" value="ComA-like_MBL"/>
</dbReference>
<feature type="transmembrane region" description="Helical" evidence="6">
    <location>
        <begin position="337"/>
        <end position="355"/>
    </location>
</feature>
<feature type="transmembrane region" description="Helical" evidence="6">
    <location>
        <begin position="43"/>
        <end position="59"/>
    </location>
</feature>
<keyword evidence="5 6" id="KW-0472">Membrane</keyword>
<gene>
    <name evidence="10" type="ORF">MN202_14735</name>
</gene>
<feature type="domain" description="Metallo-beta-lactamase" evidence="7">
    <location>
        <begin position="510"/>
        <end position="580"/>
    </location>
</feature>
<proteinExistence type="predicted"/>
<dbReference type="SUPFAM" id="SSF56281">
    <property type="entry name" value="Metallo-hydrolase/oxidoreductase"/>
    <property type="match status" value="1"/>
</dbReference>
<feature type="transmembrane region" description="Helical" evidence="6">
    <location>
        <begin position="452"/>
        <end position="476"/>
    </location>
</feature>
<dbReference type="Gene3D" id="3.60.15.10">
    <property type="entry name" value="Ribonuclease Z/Hydroxyacylglutathione hydrolase-like"/>
    <property type="match status" value="2"/>
</dbReference>
<dbReference type="NCBIfam" id="TIGR00360">
    <property type="entry name" value="ComEC_N-term"/>
    <property type="match status" value="1"/>
</dbReference>
<sequence length="761" mass="84205">MKSFCIGVLAGSLLSLFLPIVPPFFAVFLLLLVFFVVPASGRWFYLGMLAYLLSLSWQYQRYTAVQQQLLSSNSLLTGVVSGTPKHYAEYSQFQLRLDDGVASGYLLALRLNHASQATTQQAHSVENRPLILAGQRWQLSAQLRPVAGLANPGAFNREAQALLDGVIAQGSVIMQPAPLLLQVNQSRRQLIIQRLEQQLAPFGTASLLRALTVGERSFSPQQWQGLQDSGLAHLLAISGLHIGLVFGWSLLLLRAIPWPLGWQNGGKLLQFGAAFLAALAYAWLAGFAIPTVRAVLALFLLALTLLLKRRLSYSHYWLLLCAVLLLVQPFYVLSKSFWLSVLAVAVIFLLLWRNPLPSHTWRQRLGLFLRFHLSLTLAMTLLGIIMFNGSATLALLSNVIFVPWTSLLALPLLLATLVLSLLGVPGAGYLWRLTDLAFQPLHWWLSVSAQTNSWLAVPDWPLLLSLLMLLVLLLWLLGRQRWLGPLLAMLLVSLLLTLLRPASWQLHLIDVGQGLSVLLQKGERGLLYDAGPRYGEHSATAAAVLPYLRQRGIRQLDYLILSHDDSDHTGDWPLLQAQYPQLQLISNISHLQQAKPCQALPANYLGAAATMLQPAGPFSSKNDASCVLLLQVEGWNILLPGDISRQVEKQLLAQYPQLTAHVLVLAHHGSNSSSDFVFLHQLAPQLALNSASLYNRHQHPSVAVQLRLQLMGIPLLNTAHSGAITLQITDHALDFQTYRAGRLPFWLQKPVGNAETLLTTR</sequence>
<evidence type="ECO:0000256" key="3">
    <source>
        <dbReference type="ARBA" id="ARBA00022692"/>
    </source>
</evidence>
<feature type="transmembrane region" description="Helical" evidence="6">
    <location>
        <begin position="407"/>
        <end position="431"/>
    </location>
</feature>
<evidence type="ECO:0000256" key="2">
    <source>
        <dbReference type="ARBA" id="ARBA00022475"/>
    </source>
</evidence>
<dbReference type="Proteomes" id="UP001375382">
    <property type="component" value="Unassembled WGS sequence"/>
</dbReference>
<evidence type="ECO:0000259" key="9">
    <source>
        <dbReference type="Pfam" id="PF13567"/>
    </source>
</evidence>
<keyword evidence="4 6" id="KW-1133">Transmembrane helix</keyword>
<feature type="transmembrane region" description="Helical" evidence="6">
    <location>
        <begin position="231"/>
        <end position="253"/>
    </location>
</feature>
<dbReference type="InterPro" id="IPR001279">
    <property type="entry name" value="Metallo-B-lactamas"/>
</dbReference>
<dbReference type="EMBL" id="JALAAR010000013">
    <property type="protein sequence ID" value="MEH8018496.1"/>
    <property type="molecule type" value="Genomic_DNA"/>
</dbReference>
<evidence type="ECO:0000256" key="6">
    <source>
        <dbReference type="SAM" id="Phobius"/>
    </source>
</evidence>
<evidence type="ECO:0000313" key="10">
    <source>
        <dbReference type="EMBL" id="MEH8018496.1"/>
    </source>
</evidence>
<dbReference type="InterPro" id="IPR036866">
    <property type="entry name" value="RibonucZ/Hydroxyglut_hydro"/>
</dbReference>
<dbReference type="Pfam" id="PF03772">
    <property type="entry name" value="Competence"/>
    <property type="match status" value="1"/>
</dbReference>
<organism evidence="10 11">
    <name type="scientific">Rheinheimera muenzenbergensis</name>
    <dbReference type="NCBI Taxonomy" id="1193628"/>
    <lineage>
        <taxon>Bacteria</taxon>
        <taxon>Pseudomonadati</taxon>
        <taxon>Pseudomonadota</taxon>
        <taxon>Gammaproteobacteria</taxon>
        <taxon>Chromatiales</taxon>
        <taxon>Chromatiaceae</taxon>
        <taxon>Rheinheimera</taxon>
    </lineage>
</organism>
<feature type="domain" description="ComEC/Rec2-related protein" evidence="8">
    <location>
        <begin position="211"/>
        <end position="481"/>
    </location>
</feature>
<feature type="transmembrane region" description="Helical" evidence="6">
    <location>
        <begin position="273"/>
        <end position="306"/>
    </location>
</feature>
<dbReference type="PANTHER" id="PTHR30619">
    <property type="entry name" value="DNA INTERNALIZATION/COMPETENCE PROTEIN COMEC/REC2"/>
    <property type="match status" value="1"/>
</dbReference>
<dbReference type="InterPro" id="IPR025405">
    <property type="entry name" value="DUF4131"/>
</dbReference>
<name>A0ABU8C952_9GAMM</name>
<evidence type="ECO:0000259" key="7">
    <source>
        <dbReference type="Pfam" id="PF00753"/>
    </source>
</evidence>
<protein>
    <submittedName>
        <fullName evidence="10">DNA internalization-related competence protein ComEC/Rec2</fullName>
    </submittedName>
</protein>
<accession>A0ABU8C952</accession>
<feature type="transmembrane region" description="Helical" evidence="6">
    <location>
        <begin position="367"/>
        <end position="387"/>
    </location>
</feature>
<dbReference type="NCBIfam" id="TIGR00361">
    <property type="entry name" value="ComEC_Rec2"/>
    <property type="match status" value="1"/>
</dbReference>
<dbReference type="PANTHER" id="PTHR30619:SF1">
    <property type="entry name" value="RECOMBINATION PROTEIN 2"/>
    <property type="match status" value="1"/>
</dbReference>
<evidence type="ECO:0000313" key="11">
    <source>
        <dbReference type="Proteomes" id="UP001375382"/>
    </source>
</evidence>
<comment type="subcellular location">
    <subcellularLocation>
        <location evidence="1">Cell membrane</location>
        <topology evidence="1">Multi-pass membrane protein</topology>
    </subcellularLocation>
</comment>
<dbReference type="CDD" id="cd07731">
    <property type="entry name" value="ComA-like_MBL-fold"/>
    <property type="match status" value="1"/>
</dbReference>